<keyword evidence="4" id="KW-1185">Reference proteome</keyword>
<gene>
    <name evidence="3" type="ORF">CVO96_07225</name>
</gene>
<accession>A0A2K3UXE2</accession>
<dbReference type="Pfam" id="PF05163">
    <property type="entry name" value="DinB"/>
    <property type="match status" value="1"/>
</dbReference>
<evidence type="ECO:0000313" key="4">
    <source>
        <dbReference type="Proteomes" id="UP000236379"/>
    </source>
</evidence>
<dbReference type="InterPro" id="IPR007837">
    <property type="entry name" value="DinB"/>
</dbReference>
<keyword evidence="2" id="KW-0479">Metal-binding</keyword>
<name>A0A2K3UXE2_9DEIO</name>
<proteinExistence type="inferred from homology"/>
<dbReference type="Proteomes" id="UP000236379">
    <property type="component" value="Unassembled WGS sequence"/>
</dbReference>
<protein>
    <submittedName>
        <fullName evidence="3">Damage-inducible protein DinB</fullName>
    </submittedName>
</protein>
<sequence length="153" mass="17049">MIEPSVFAAHWLGHRHLTRRVIAAFPPDALFTFSPAPPLRPFGEMVWELHGQTAYTLRGLLDGDWGEPTWDTLPGTDRAAVLAAWDGQTARIETGLPGVPAERYGETLTLSWGEMLVFTAVIGSIDNEVHHRGQGMVYLRELGTQPPDFWDRS</sequence>
<dbReference type="SUPFAM" id="SSF109854">
    <property type="entry name" value="DinB/YfiT-like putative metalloenzymes"/>
    <property type="match status" value="1"/>
</dbReference>
<evidence type="ECO:0000256" key="1">
    <source>
        <dbReference type="ARBA" id="ARBA00008635"/>
    </source>
</evidence>
<dbReference type="OrthoDB" id="119432at2"/>
<comment type="caution">
    <text evidence="3">The sequence shown here is derived from an EMBL/GenBank/DDBJ whole genome shotgun (WGS) entry which is preliminary data.</text>
</comment>
<dbReference type="AlphaFoldDB" id="A0A2K3UXE2"/>
<dbReference type="Gene3D" id="1.20.120.450">
    <property type="entry name" value="dinb family like domain"/>
    <property type="match status" value="1"/>
</dbReference>
<evidence type="ECO:0000256" key="2">
    <source>
        <dbReference type="ARBA" id="ARBA00022723"/>
    </source>
</evidence>
<comment type="similarity">
    <text evidence="1">Belongs to the DinB family.</text>
</comment>
<dbReference type="GO" id="GO:0046872">
    <property type="term" value="F:metal ion binding"/>
    <property type="evidence" value="ECO:0007669"/>
    <property type="project" value="UniProtKB-KW"/>
</dbReference>
<organism evidence="3 4">
    <name type="scientific">Deinococcus koreensis</name>
    <dbReference type="NCBI Taxonomy" id="2054903"/>
    <lineage>
        <taxon>Bacteria</taxon>
        <taxon>Thermotogati</taxon>
        <taxon>Deinococcota</taxon>
        <taxon>Deinococci</taxon>
        <taxon>Deinococcales</taxon>
        <taxon>Deinococcaceae</taxon>
        <taxon>Deinococcus</taxon>
    </lineage>
</organism>
<dbReference type="EMBL" id="PPPD01000001">
    <property type="protein sequence ID" value="PNY81201.1"/>
    <property type="molecule type" value="Genomic_DNA"/>
</dbReference>
<reference evidence="3 4" key="1">
    <citation type="submission" date="2018-01" db="EMBL/GenBank/DDBJ databases">
        <title>Deinococcus koreensis sp. nov., a radiation-resistant bacterium isolated from river water.</title>
        <authorList>
            <person name="Choi A."/>
        </authorList>
    </citation>
    <scope>NUCLEOTIDE SEQUENCE [LARGE SCALE GENOMIC DNA]</scope>
    <source>
        <strain evidence="3 4">SJW1-2</strain>
    </source>
</reference>
<dbReference type="InterPro" id="IPR034660">
    <property type="entry name" value="DinB/YfiT-like"/>
</dbReference>
<dbReference type="RefSeq" id="WP_103311643.1">
    <property type="nucleotide sequence ID" value="NZ_PPPD01000001.1"/>
</dbReference>
<evidence type="ECO:0000313" key="3">
    <source>
        <dbReference type="EMBL" id="PNY81201.1"/>
    </source>
</evidence>